<proteinExistence type="inferred from homology"/>
<evidence type="ECO:0000313" key="6">
    <source>
        <dbReference type="Proteomes" id="UP001155145"/>
    </source>
</evidence>
<reference evidence="3" key="1">
    <citation type="submission" date="2021-10" db="EMBL/GenBank/DDBJ databases">
        <title>Novel species in genus Arthrobacter.</title>
        <authorList>
            <person name="Liu Y."/>
        </authorList>
    </citation>
    <scope>NUCLEOTIDE SEQUENCE</scope>
    <source>
        <strain evidence="5">zg-Y462</strain>
        <strain evidence="3">Zg-Y462</strain>
    </source>
</reference>
<dbReference type="InterPro" id="IPR013538">
    <property type="entry name" value="ASHA1/2-like_C"/>
</dbReference>
<gene>
    <name evidence="3" type="ORF">LJ755_11385</name>
    <name evidence="4" type="ORF">MUK71_03320</name>
</gene>
<dbReference type="AlphaFoldDB" id="A0A9X1M976"/>
<dbReference type="Pfam" id="PF08327">
    <property type="entry name" value="AHSA1"/>
    <property type="match status" value="1"/>
</dbReference>
<accession>A0A9X1M976</accession>
<dbReference type="CDD" id="cd07826">
    <property type="entry name" value="SRPBCC_CalC_Aha1-like_9"/>
    <property type="match status" value="1"/>
</dbReference>
<evidence type="ECO:0000259" key="2">
    <source>
        <dbReference type="Pfam" id="PF08327"/>
    </source>
</evidence>
<organism evidence="3 6">
    <name type="scientific">Arthrobacter zhangbolii</name>
    <dbReference type="NCBI Taxonomy" id="2886936"/>
    <lineage>
        <taxon>Bacteria</taxon>
        <taxon>Bacillati</taxon>
        <taxon>Actinomycetota</taxon>
        <taxon>Actinomycetes</taxon>
        <taxon>Micrococcales</taxon>
        <taxon>Micrococcaceae</taxon>
        <taxon>Arthrobacter</taxon>
    </lineage>
</organism>
<dbReference type="Gene3D" id="3.30.530.20">
    <property type="match status" value="1"/>
</dbReference>
<dbReference type="InterPro" id="IPR023393">
    <property type="entry name" value="START-like_dom_sf"/>
</dbReference>
<dbReference type="RefSeq" id="WP_227929234.1">
    <property type="nucleotide sequence ID" value="NZ_CP094984.1"/>
</dbReference>
<name>A0A9X1M976_9MICC</name>
<evidence type="ECO:0000256" key="1">
    <source>
        <dbReference type="ARBA" id="ARBA00006817"/>
    </source>
</evidence>
<sequence>MGNPLTLNAPAGEPLLEYHRDFDFPVSDVFRAHTDPDLYARWVGPRDLDTRIDAFEARSGGTYRFVQSRGDDEFAFRGMFHTVRQDEFVLQTFEFEGYPDVVTLEYSAFTALPGGRSSVQGRSLYPSVESRDQFLTNGIEDGMSAGYDQLDELLASARTGG</sequence>
<dbReference type="SUPFAM" id="SSF55961">
    <property type="entry name" value="Bet v1-like"/>
    <property type="match status" value="1"/>
</dbReference>
<evidence type="ECO:0000313" key="4">
    <source>
        <dbReference type="EMBL" id="UON93571.1"/>
    </source>
</evidence>
<protein>
    <submittedName>
        <fullName evidence="3">SRPBCC family protein</fullName>
    </submittedName>
</protein>
<dbReference type="EMBL" id="CP094984">
    <property type="protein sequence ID" value="UON93571.1"/>
    <property type="molecule type" value="Genomic_DNA"/>
</dbReference>
<keyword evidence="5" id="KW-1185">Reference proteome</keyword>
<dbReference type="Proteomes" id="UP001155145">
    <property type="component" value="Unassembled WGS sequence"/>
</dbReference>
<dbReference type="Proteomes" id="UP000829758">
    <property type="component" value="Chromosome"/>
</dbReference>
<evidence type="ECO:0000313" key="5">
    <source>
        <dbReference type="Proteomes" id="UP000829758"/>
    </source>
</evidence>
<dbReference type="EMBL" id="JAJFZT010000007">
    <property type="protein sequence ID" value="MCC3273331.1"/>
    <property type="molecule type" value="Genomic_DNA"/>
</dbReference>
<feature type="domain" description="Activator of Hsp90 ATPase homologue 1/2-like C-terminal" evidence="2">
    <location>
        <begin position="23"/>
        <end position="154"/>
    </location>
</feature>
<evidence type="ECO:0000313" key="3">
    <source>
        <dbReference type="EMBL" id="MCC3273331.1"/>
    </source>
</evidence>
<comment type="similarity">
    <text evidence="1">Belongs to the AHA1 family.</text>
</comment>